<feature type="DNA-binding region" description="Homeobox" evidence="2">
    <location>
        <begin position="194"/>
        <end position="253"/>
    </location>
</feature>
<feature type="compositionally biased region" description="Basic residues" evidence="4">
    <location>
        <begin position="116"/>
        <end position="142"/>
    </location>
</feature>
<feature type="compositionally biased region" description="Polar residues" evidence="4">
    <location>
        <begin position="28"/>
        <end position="50"/>
    </location>
</feature>
<feature type="compositionally biased region" description="Acidic residues" evidence="4">
    <location>
        <begin position="728"/>
        <end position="742"/>
    </location>
</feature>
<dbReference type="Proteomes" id="UP000008281">
    <property type="component" value="Unassembled WGS sequence"/>
</dbReference>
<proteinExistence type="predicted"/>
<dbReference type="InterPro" id="IPR009057">
    <property type="entry name" value="Homeodomain-like_sf"/>
</dbReference>
<dbReference type="GO" id="GO:0005634">
    <property type="term" value="C:nucleus"/>
    <property type="evidence" value="ECO:0007669"/>
    <property type="project" value="UniProtKB-SubCell"/>
</dbReference>
<feature type="region of interest" description="Disordered" evidence="4">
    <location>
        <begin position="720"/>
        <end position="742"/>
    </location>
</feature>
<dbReference type="Pfam" id="PF00046">
    <property type="entry name" value="Homeodomain"/>
    <property type="match status" value="1"/>
</dbReference>
<protein>
    <recommendedName>
        <fullName evidence="5">Homeobox domain-containing protein</fullName>
    </recommendedName>
</protein>
<feature type="compositionally biased region" description="Acidic residues" evidence="4">
    <location>
        <begin position="574"/>
        <end position="598"/>
    </location>
</feature>
<dbReference type="GO" id="GO:0003677">
    <property type="term" value="F:DNA binding"/>
    <property type="evidence" value="ECO:0007669"/>
    <property type="project" value="UniProtKB-UniRule"/>
</dbReference>
<evidence type="ECO:0000313" key="6">
    <source>
        <dbReference type="EMBL" id="EFP10011.1"/>
    </source>
</evidence>
<feature type="compositionally biased region" description="Acidic residues" evidence="4">
    <location>
        <begin position="93"/>
        <end position="112"/>
    </location>
</feature>
<organism evidence="7">
    <name type="scientific">Caenorhabditis remanei</name>
    <name type="common">Caenorhabditis vulgaris</name>
    <dbReference type="NCBI Taxonomy" id="31234"/>
    <lineage>
        <taxon>Eukaryota</taxon>
        <taxon>Metazoa</taxon>
        <taxon>Ecdysozoa</taxon>
        <taxon>Nematoda</taxon>
        <taxon>Chromadorea</taxon>
        <taxon>Rhabditida</taxon>
        <taxon>Rhabditina</taxon>
        <taxon>Rhabditomorpha</taxon>
        <taxon>Rhabditoidea</taxon>
        <taxon>Rhabditidae</taxon>
        <taxon>Peloderinae</taxon>
        <taxon>Caenorhabditis</taxon>
    </lineage>
</organism>
<reference evidence="6" key="1">
    <citation type="submission" date="2007-07" db="EMBL/GenBank/DDBJ databases">
        <title>PCAP assembly of the Caenorhabditis remanei genome.</title>
        <authorList>
            <consortium name="The Caenorhabditis remanei Sequencing Consortium"/>
            <person name="Wilson R.K."/>
        </authorList>
    </citation>
    <scope>NUCLEOTIDE SEQUENCE [LARGE SCALE GENOMIC DNA]</scope>
    <source>
        <strain evidence="6">PB4641</strain>
    </source>
</reference>
<dbReference type="InterPro" id="IPR001356">
    <property type="entry name" value="HD"/>
</dbReference>
<dbReference type="Gene3D" id="1.10.10.60">
    <property type="entry name" value="Homeodomain-like"/>
    <property type="match status" value="2"/>
</dbReference>
<feature type="region of interest" description="Disordered" evidence="4">
    <location>
        <begin position="568"/>
        <end position="692"/>
    </location>
</feature>
<evidence type="ECO:0000256" key="3">
    <source>
        <dbReference type="RuleBase" id="RU000682"/>
    </source>
</evidence>
<dbReference type="CDD" id="cd00086">
    <property type="entry name" value="homeodomain"/>
    <property type="match status" value="1"/>
</dbReference>
<dbReference type="EMBL" id="DS268481">
    <property type="protein sequence ID" value="EFP10011.1"/>
    <property type="molecule type" value="Genomic_DNA"/>
</dbReference>
<evidence type="ECO:0000256" key="2">
    <source>
        <dbReference type="PROSITE-ProRule" id="PRU00108"/>
    </source>
</evidence>
<dbReference type="InParanoid" id="E3MV34"/>
<keyword evidence="2 3" id="KW-0371">Homeobox</keyword>
<feature type="region of interest" description="Disordered" evidence="4">
    <location>
        <begin position="17"/>
        <end position="142"/>
    </location>
</feature>
<dbReference type="SMART" id="SM00389">
    <property type="entry name" value="HOX"/>
    <property type="match status" value="2"/>
</dbReference>
<evidence type="ECO:0000259" key="5">
    <source>
        <dbReference type="PROSITE" id="PS50071"/>
    </source>
</evidence>
<gene>
    <name evidence="6" type="ORF">CRE_20881</name>
</gene>
<keyword evidence="2 3" id="KW-0539">Nucleus</keyword>
<keyword evidence="2 3" id="KW-0238">DNA-binding</keyword>
<feature type="region of interest" description="Disordered" evidence="4">
    <location>
        <begin position="338"/>
        <end position="367"/>
    </location>
</feature>
<dbReference type="PROSITE" id="PS50071">
    <property type="entry name" value="HOMEOBOX_2"/>
    <property type="match status" value="1"/>
</dbReference>
<accession>E3MV34</accession>
<dbReference type="SUPFAM" id="SSF46689">
    <property type="entry name" value="Homeodomain-like"/>
    <property type="match status" value="1"/>
</dbReference>
<sequence length="742" mass="86353">MFAPENRYNALERNCIEPASYEGKSRLGKSSTRRNVSSPSYCHPSCSDSDVSPEPTRRRNQGAHQDRELTRDELIRLMEECEADPSSPTPSDSEGENFESDDEESSGSEFEDPTPKKNKASPKKKSSAKRQRQRSPIIKRTKHQIAVGKKTLLGIFKETENPSLEMRAKIAEVLKMNKSLVTRFFRRERKKSEIPERVKRISPEMRMKLEAEFETNPNPTTERKTELATEFNVLHERVTAWFIRRRQKQYKPEEFAAAQEKRRIYKNERDHQMRIQQNRQPAFRFTEEQRNFMNEKMKEVEGKEAAVEQCRKWGDEINLTSYQVSHYIRKHLRRQREPSYETRIRHDKKRRVKEGLEEHKKIPRPAGPPLSADEALLIIKNFLVANPNYRQEEDGSLAQILNWSKSKLKHFLRDKGLVGRRKVQERRKAQVGNAGFESKFEQKPFVSKADAEEWAKQLIMTPNTILSLAHKLRERLLKKYLSGEKTLDSLPPQMKMLEEEYSKNVFIESVAAAIEIKEYVGIELVSVNGYFSMRRRLDRERGLNLIKEEDVPKILSKDVLKFKKRQKNASAAVESEESDHEDPDDLENGDFDEDCEMEETSRPQSPENVHQDFEVSRNGNFDEEDDMEETSRPQSSEEGQHQGNDDVFYYDDFDTPQNLETPERGITEEDGSEHDDDVSKVDSEAGMYDSDWEYEDLLAGENEDPDNNLDVDVIAGANILMEPKEEDQSGAEMLQEPEDERM</sequence>
<dbReference type="HOGENOM" id="CLU_020829_0_0_1"/>
<feature type="compositionally biased region" description="Basic and acidic residues" evidence="4">
    <location>
        <begin position="64"/>
        <end position="79"/>
    </location>
</feature>
<evidence type="ECO:0000256" key="1">
    <source>
        <dbReference type="ARBA" id="ARBA00004123"/>
    </source>
</evidence>
<evidence type="ECO:0000313" key="7">
    <source>
        <dbReference type="Proteomes" id="UP000008281"/>
    </source>
</evidence>
<dbReference type="AlphaFoldDB" id="E3MV34"/>
<dbReference type="OrthoDB" id="6159439at2759"/>
<comment type="subcellular location">
    <subcellularLocation>
        <location evidence="1 2 3">Nucleus</location>
    </subcellularLocation>
</comment>
<feature type="domain" description="Homeobox" evidence="5">
    <location>
        <begin position="192"/>
        <end position="252"/>
    </location>
</feature>
<name>E3MV34_CAERE</name>
<evidence type="ECO:0000256" key="4">
    <source>
        <dbReference type="SAM" id="MobiDB-lite"/>
    </source>
</evidence>
<keyword evidence="7" id="KW-1185">Reference proteome</keyword>